<dbReference type="InterPro" id="IPR055629">
    <property type="entry name" value="DUF7205"/>
</dbReference>
<dbReference type="EMBL" id="AB597179">
    <property type="protein sequence ID" value="BAJ51808.1"/>
    <property type="molecule type" value="Genomic_DNA"/>
</dbReference>
<evidence type="ECO:0000313" key="1">
    <source>
        <dbReference type="EMBL" id="BAJ51808.1"/>
    </source>
</evidence>
<accession>E5RV00</accession>
<dbReference type="KEGG" id="vg:18559154"/>
<proteinExistence type="predicted"/>
<protein>
    <submittedName>
        <fullName evidence="1">Uncharacterized protein ORF20</fullName>
    </submittedName>
</protein>
<dbReference type="Pfam" id="PF23835">
    <property type="entry name" value="DUF7205"/>
    <property type="match status" value="1"/>
</dbReference>
<dbReference type="RefSeq" id="YP_009017741.1">
    <property type="nucleotide sequence ID" value="NC_023736.1"/>
</dbReference>
<keyword evidence="2" id="KW-1185">Reference proteome</keyword>
<dbReference type="GeneID" id="18559154"/>
<dbReference type="Proteomes" id="UP000008913">
    <property type="component" value="Segment"/>
</dbReference>
<name>E5RV00_9CAUD</name>
<organism evidence="1 2">
    <name type="scientific">Ralstonia phage RSB2</name>
    <dbReference type="NCBI Taxonomy" id="913183"/>
    <lineage>
        <taxon>Viruses</taxon>
        <taxon>Duplodnaviria</taxon>
        <taxon>Heunggongvirae</taxon>
        <taxon>Uroviricota</taxon>
        <taxon>Caudoviricetes</taxon>
        <taxon>Autographivirales</taxon>
        <taxon>Autotranscriptaviridae</taxon>
        <taxon>Kelmasvirus</taxon>
        <taxon>Kelmasvirus RSB2</taxon>
    </lineage>
</organism>
<reference evidence="1 2" key="1">
    <citation type="submission" date="2010-10" db="EMBL/GenBank/DDBJ databases">
        <title>Genomic analysis of Ralstonia solanacearum phages RSB2 and RSB3.</title>
        <authorList>
            <person name="Kawasaki T."/>
            <person name="Ishikawa H."/>
            <person name="Shimizu M."/>
            <person name="Omoto W."/>
            <person name="Fujie M."/>
            <person name="Yamada T."/>
        </authorList>
    </citation>
    <scope>NUCLEOTIDE SEQUENCE [LARGE SCALE GENOMIC DNA]</scope>
    <source>
        <strain evidence="1">RSB2</strain>
    </source>
</reference>
<gene>
    <name evidence="1" type="primary">ORF20</name>
</gene>
<evidence type="ECO:0000313" key="2">
    <source>
        <dbReference type="Proteomes" id="UP000008913"/>
    </source>
</evidence>
<sequence length="58" mass="6443">MGDEVAFAGAQHCAIHIGKIIKINPKTVRIEYERAPKYIRTVDRHHGEGKADFVKVGA</sequence>